<dbReference type="InterPro" id="IPR008271">
    <property type="entry name" value="Ser/Thr_kinase_AS"/>
</dbReference>
<evidence type="ECO:0000256" key="4">
    <source>
        <dbReference type="ARBA" id="ARBA00022692"/>
    </source>
</evidence>
<keyword evidence="10 13" id="KW-0472">Membrane</keyword>
<dbReference type="SMART" id="SM00220">
    <property type="entry name" value="S_TKc"/>
    <property type="match status" value="1"/>
</dbReference>
<evidence type="ECO:0000256" key="7">
    <source>
        <dbReference type="ARBA" id="ARBA00022777"/>
    </source>
</evidence>
<evidence type="ECO:0000256" key="13">
    <source>
        <dbReference type="SAM" id="Phobius"/>
    </source>
</evidence>
<comment type="caution">
    <text evidence="16">The sequence shown here is derived from an EMBL/GenBank/DDBJ whole genome shotgun (WGS) entry which is preliminary data.</text>
</comment>
<dbReference type="InterPro" id="IPR011009">
    <property type="entry name" value="Kinase-like_dom_sf"/>
</dbReference>
<evidence type="ECO:0000256" key="1">
    <source>
        <dbReference type="ARBA" id="ARBA00004479"/>
    </source>
</evidence>
<evidence type="ECO:0000256" key="6">
    <source>
        <dbReference type="ARBA" id="ARBA00022741"/>
    </source>
</evidence>
<keyword evidence="3" id="KW-0808">Transferase</keyword>
<evidence type="ECO:0000256" key="12">
    <source>
        <dbReference type="PROSITE-ProRule" id="PRU10141"/>
    </source>
</evidence>
<keyword evidence="7" id="KW-0418">Kinase</keyword>
<feature type="domain" description="Protein kinase" evidence="15">
    <location>
        <begin position="352"/>
        <end position="633"/>
    </location>
</feature>
<gene>
    <name evidence="16" type="ORF">AAHA92_32067</name>
</gene>
<feature type="transmembrane region" description="Helical" evidence="13">
    <location>
        <begin position="259"/>
        <end position="278"/>
    </location>
</feature>
<keyword evidence="4 13" id="KW-0812">Transmembrane</keyword>
<dbReference type="InterPro" id="IPR045874">
    <property type="entry name" value="LRK10/LRL21-25-like"/>
</dbReference>
<dbReference type="EMBL" id="JBEAFC010000014">
    <property type="protein sequence ID" value="KAL1531992.1"/>
    <property type="molecule type" value="Genomic_DNA"/>
</dbReference>
<evidence type="ECO:0000256" key="8">
    <source>
        <dbReference type="ARBA" id="ARBA00022840"/>
    </source>
</evidence>
<evidence type="ECO:0000256" key="11">
    <source>
        <dbReference type="ARBA" id="ARBA00023180"/>
    </source>
</evidence>
<evidence type="ECO:0000256" key="3">
    <source>
        <dbReference type="ARBA" id="ARBA00022679"/>
    </source>
</evidence>
<reference evidence="16 17" key="1">
    <citation type="submission" date="2024-06" db="EMBL/GenBank/DDBJ databases">
        <title>A chromosome level genome sequence of Diviner's sage (Salvia divinorum).</title>
        <authorList>
            <person name="Ford S.A."/>
            <person name="Ro D.-K."/>
            <person name="Ness R.W."/>
            <person name="Phillips M.A."/>
        </authorList>
    </citation>
    <scope>NUCLEOTIDE SEQUENCE [LARGE SCALE GENOMIC DNA]</scope>
    <source>
        <strain evidence="16">SAF-2024a</strain>
        <tissue evidence="16">Leaf</tissue>
    </source>
</reference>
<dbReference type="PROSITE" id="PS00108">
    <property type="entry name" value="PROTEIN_KINASE_ST"/>
    <property type="match status" value="1"/>
</dbReference>
<evidence type="ECO:0000256" key="2">
    <source>
        <dbReference type="ARBA" id="ARBA00022527"/>
    </source>
</evidence>
<keyword evidence="8 12" id="KW-0067">ATP-binding</keyword>
<feature type="transmembrane region" description="Helical" evidence="13">
    <location>
        <begin position="230"/>
        <end position="252"/>
    </location>
</feature>
<keyword evidence="5 14" id="KW-0732">Signal</keyword>
<keyword evidence="17" id="KW-1185">Reference proteome</keyword>
<dbReference type="FunFam" id="3.30.200.20:FF:000178">
    <property type="entry name" value="serine/threonine-protein kinase PBS1-like"/>
    <property type="match status" value="1"/>
</dbReference>
<dbReference type="Gene3D" id="3.30.200.20">
    <property type="entry name" value="Phosphorylase Kinase, domain 1"/>
    <property type="match status" value="1"/>
</dbReference>
<name>A0ABD1FJY9_SALDI</name>
<dbReference type="GO" id="GO:0005524">
    <property type="term" value="F:ATP binding"/>
    <property type="evidence" value="ECO:0007669"/>
    <property type="project" value="UniProtKB-UniRule"/>
</dbReference>
<dbReference type="Pfam" id="PF00069">
    <property type="entry name" value="Pkinase"/>
    <property type="match status" value="1"/>
</dbReference>
<dbReference type="InterPro" id="IPR025287">
    <property type="entry name" value="WAK_GUB"/>
</dbReference>
<evidence type="ECO:0000256" key="14">
    <source>
        <dbReference type="SAM" id="SignalP"/>
    </source>
</evidence>
<keyword evidence="6 12" id="KW-0547">Nucleotide-binding</keyword>
<dbReference type="PROSITE" id="PS00107">
    <property type="entry name" value="PROTEIN_KINASE_ATP"/>
    <property type="match status" value="1"/>
</dbReference>
<sequence>MMEYSYLLIVWFSFLPSCHANCPGPSACGIFANISSPFRLTNDSNKCGDRRFELACEDNVTYLSLNSHKYYVKAINYSSNDNHDTSTVRLVDVSINSDDICSFPSVSAYEYQFSSDNPNRPPFLTPNSFSLTPTHLHLMRCPRPLQNSSLFTDITSRCTSGSGYTYIRVGRLMAPYVKPMCRVEVIVMTAWDFKESDNVSLSEIHDSLLYGFELNVCPWCTSTDNLWDKFVIFLYSLVPILLVITCLLCAGLIPPITTIIGFVAILGLLAFTGFLMVYSKIGETIQLTTAFVSTIIICVPRFIIFPMAVWLLIYKFRRRHLSMYNTIESFLQSDNKITSIRYSYSDIKKMTRNFQEKLGQGGYGSVYKGKLLSGNHVAVKMLGKSGGNGQDFMNEIATIGRIHHVNVVTLVGYCAEGSKRALVLDFMPNGSLDKYLFNREKMDSINWDTKFNIAVGIARGIEYLHRGCDIQILHFDIKPHNILLDDKFIPKISDFGLAKYCSTDKNTVTMTAARGTIGYVAPELISRSIGAVSYKADVYSFGMLLMEMVGLNRDLRVHNGESSQYFPNWIYECFAQGKDIEVEKTNENEDGEGTRKLVRKMTIVALWCIQMSPDDRPSMNKVVQMLEGDVERLQIPDSPSQSAQTVINVDQIETTCFTDTVSLLHHDDDEIYVQE</sequence>
<dbReference type="FunFam" id="1.10.510.10:FF:000590">
    <property type="entry name" value="PR5-like receptor kinase"/>
    <property type="match status" value="1"/>
</dbReference>
<dbReference type="Gene3D" id="1.10.510.10">
    <property type="entry name" value="Transferase(Phosphotransferase) domain 1"/>
    <property type="match status" value="1"/>
</dbReference>
<keyword evidence="11" id="KW-0325">Glycoprotein</keyword>
<dbReference type="InterPro" id="IPR000719">
    <property type="entry name" value="Prot_kinase_dom"/>
</dbReference>
<proteinExistence type="predicted"/>
<feature type="transmembrane region" description="Helical" evidence="13">
    <location>
        <begin position="290"/>
        <end position="313"/>
    </location>
</feature>
<keyword evidence="9 13" id="KW-1133">Transmembrane helix</keyword>
<feature type="binding site" evidence="12">
    <location>
        <position position="380"/>
    </location>
    <ligand>
        <name>ATP</name>
        <dbReference type="ChEBI" id="CHEBI:30616"/>
    </ligand>
</feature>
<accession>A0ABD1FJY9</accession>
<dbReference type="PANTHER" id="PTHR27009">
    <property type="entry name" value="RUST RESISTANCE KINASE LR10-RELATED"/>
    <property type="match status" value="1"/>
</dbReference>
<dbReference type="SUPFAM" id="SSF56112">
    <property type="entry name" value="Protein kinase-like (PK-like)"/>
    <property type="match status" value="1"/>
</dbReference>
<evidence type="ECO:0000259" key="15">
    <source>
        <dbReference type="PROSITE" id="PS50011"/>
    </source>
</evidence>
<dbReference type="PROSITE" id="PS50011">
    <property type="entry name" value="PROTEIN_KINASE_DOM"/>
    <property type="match status" value="1"/>
</dbReference>
<evidence type="ECO:0000256" key="10">
    <source>
        <dbReference type="ARBA" id="ARBA00023136"/>
    </source>
</evidence>
<protein>
    <submittedName>
        <fullName evidence="16">Rust resistance kinase Lr10-like</fullName>
    </submittedName>
</protein>
<comment type="subcellular location">
    <subcellularLocation>
        <location evidence="1">Membrane</location>
        <topology evidence="1">Single-pass type I membrane protein</topology>
    </subcellularLocation>
</comment>
<keyword evidence="2" id="KW-0723">Serine/threonine-protein kinase</keyword>
<dbReference type="GO" id="GO:0004674">
    <property type="term" value="F:protein serine/threonine kinase activity"/>
    <property type="evidence" value="ECO:0007669"/>
    <property type="project" value="UniProtKB-KW"/>
</dbReference>
<dbReference type="GO" id="GO:0016020">
    <property type="term" value="C:membrane"/>
    <property type="evidence" value="ECO:0007669"/>
    <property type="project" value="UniProtKB-SubCell"/>
</dbReference>
<evidence type="ECO:0000313" key="16">
    <source>
        <dbReference type="EMBL" id="KAL1531992.1"/>
    </source>
</evidence>
<evidence type="ECO:0000313" key="17">
    <source>
        <dbReference type="Proteomes" id="UP001567538"/>
    </source>
</evidence>
<dbReference type="Proteomes" id="UP001567538">
    <property type="component" value="Unassembled WGS sequence"/>
</dbReference>
<evidence type="ECO:0000256" key="9">
    <source>
        <dbReference type="ARBA" id="ARBA00022989"/>
    </source>
</evidence>
<dbReference type="AlphaFoldDB" id="A0ABD1FJY9"/>
<feature type="chain" id="PRO_5044858506" evidence="14">
    <location>
        <begin position="21"/>
        <end position="675"/>
    </location>
</feature>
<dbReference type="Pfam" id="PF13947">
    <property type="entry name" value="GUB_WAK_bind"/>
    <property type="match status" value="1"/>
</dbReference>
<evidence type="ECO:0000256" key="5">
    <source>
        <dbReference type="ARBA" id="ARBA00022729"/>
    </source>
</evidence>
<feature type="signal peptide" evidence="14">
    <location>
        <begin position="1"/>
        <end position="20"/>
    </location>
</feature>
<dbReference type="InterPro" id="IPR017441">
    <property type="entry name" value="Protein_kinase_ATP_BS"/>
</dbReference>
<organism evidence="16 17">
    <name type="scientific">Salvia divinorum</name>
    <name type="common">Maria pastora</name>
    <name type="synonym">Diviner's sage</name>
    <dbReference type="NCBI Taxonomy" id="28513"/>
    <lineage>
        <taxon>Eukaryota</taxon>
        <taxon>Viridiplantae</taxon>
        <taxon>Streptophyta</taxon>
        <taxon>Embryophyta</taxon>
        <taxon>Tracheophyta</taxon>
        <taxon>Spermatophyta</taxon>
        <taxon>Magnoliopsida</taxon>
        <taxon>eudicotyledons</taxon>
        <taxon>Gunneridae</taxon>
        <taxon>Pentapetalae</taxon>
        <taxon>asterids</taxon>
        <taxon>lamiids</taxon>
        <taxon>Lamiales</taxon>
        <taxon>Lamiaceae</taxon>
        <taxon>Nepetoideae</taxon>
        <taxon>Mentheae</taxon>
        <taxon>Salviinae</taxon>
        <taxon>Salvia</taxon>
        <taxon>Salvia subgen. Calosphace</taxon>
    </lineage>
</organism>